<feature type="transmembrane region" description="Helical" evidence="4">
    <location>
        <begin position="21"/>
        <end position="43"/>
    </location>
</feature>
<evidence type="ECO:0000256" key="4">
    <source>
        <dbReference type="SAM" id="Phobius"/>
    </source>
</evidence>
<dbReference type="InterPro" id="IPR018391">
    <property type="entry name" value="PQQ_b-propeller_rpt"/>
</dbReference>
<keyword evidence="3 6" id="KW-0560">Oxidoreductase</keyword>
<proteinExistence type="inferred from homology"/>
<evidence type="ECO:0000256" key="2">
    <source>
        <dbReference type="ARBA" id="ARBA00008156"/>
    </source>
</evidence>
<comment type="cofactor">
    <cofactor evidence="1">
        <name>pyrroloquinoline quinone</name>
        <dbReference type="ChEBI" id="CHEBI:58442"/>
    </cofactor>
</comment>
<dbReference type="OrthoDB" id="9794322at2"/>
<comment type="similarity">
    <text evidence="2">Belongs to the bacterial PQQ dehydrogenase family.</text>
</comment>
<name>A0A5C6UGB9_9SPHN</name>
<dbReference type="NCBIfam" id="TIGR03074">
    <property type="entry name" value="PQQ_membr_DH"/>
    <property type="match status" value="1"/>
</dbReference>
<dbReference type="Gene3D" id="2.140.10.10">
    <property type="entry name" value="Quinoprotein alcohol dehydrogenase-like superfamily"/>
    <property type="match status" value="2"/>
</dbReference>
<dbReference type="SUPFAM" id="SSF50998">
    <property type="entry name" value="Quinoprotein alcohol dehydrogenase-like"/>
    <property type="match status" value="1"/>
</dbReference>
<evidence type="ECO:0000313" key="7">
    <source>
        <dbReference type="Proteomes" id="UP000321250"/>
    </source>
</evidence>
<dbReference type="AlphaFoldDB" id="A0A5C6UGB9"/>
<protein>
    <submittedName>
        <fullName evidence="6">Membrane-bound PQQ-dependent dehydrogenase, glucose/quinate/shikimate family</fullName>
        <ecNumber evidence="6">1.1.-.-</ecNumber>
    </submittedName>
</protein>
<dbReference type="CDD" id="cd10280">
    <property type="entry name" value="PQQ_mGDH"/>
    <property type="match status" value="1"/>
</dbReference>
<dbReference type="GO" id="GO:0016020">
    <property type="term" value="C:membrane"/>
    <property type="evidence" value="ECO:0007669"/>
    <property type="project" value="InterPro"/>
</dbReference>
<dbReference type="GO" id="GO:0008876">
    <property type="term" value="F:quinoprotein glucose dehydrogenase activity"/>
    <property type="evidence" value="ECO:0007669"/>
    <property type="project" value="TreeGrafter"/>
</dbReference>
<dbReference type="Pfam" id="PF01011">
    <property type="entry name" value="PQQ"/>
    <property type="match status" value="1"/>
</dbReference>
<dbReference type="PANTHER" id="PTHR32303:SF4">
    <property type="entry name" value="QUINOPROTEIN GLUCOSE DEHYDROGENASE"/>
    <property type="match status" value="1"/>
</dbReference>
<keyword evidence="4" id="KW-0472">Membrane</keyword>
<dbReference type="InterPro" id="IPR002372">
    <property type="entry name" value="PQQ_rpt_dom"/>
</dbReference>
<reference evidence="6 7" key="1">
    <citation type="journal article" date="2013" name="Antonie Van Leeuwenhoek">
        <title>Sphingomonas ginsenosidivorax sp. nov., with the ability to transform ginsenosides.</title>
        <authorList>
            <person name="Jin X.F."/>
            <person name="Kim J.K."/>
            <person name="Liu Q.M."/>
            <person name="Kang M.S."/>
            <person name="He D."/>
            <person name="Jin F.X."/>
            <person name="Kim S.C."/>
            <person name="Im W.T."/>
        </authorList>
    </citation>
    <scope>NUCLEOTIDE SEQUENCE [LARGE SCALE GENOMIC DNA]</scope>
    <source>
        <strain evidence="6 7">KHI67</strain>
    </source>
</reference>
<dbReference type="EC" id="1.1.-.-" evidence="6"/>
<keyword evidence="4" id="KW-1133">Transmembrane helix</keyword>
<gene>
    <name evidence="6" type="ORF">FSB78_09120</name>
</gene>
<evidence type="ECO:0000256" key="1">
    <source>
        <dbReference type="ARBA" id="ARBA00001931"/>
    </source>
</evidence>
<dbReference type="SMART" id="SM00564">
    <property type="entry name" value="PQQ"/>
    <property type="match status" value="4"/>
</dbReference>
<dbReference type="InterPro" id="IPR017511">
    <property type="entry name" value="PQQ_mDH"/>
</dbReference>
<feature type="transmembrane region" description="Helical" evidence="4">
    <location>
        <begin position="55"/>
        <end position="73"/>
    </location>
</feature>
<feature type="domain" description="Pyrrolo-quinoline quinone repeat" evidence="5">
    <location>
        <begin position="184"/>
        <end position="779"/>
    </location>
</feature>
<keyword evidence="4" id="KW-0812">Transmembrane</keyword>
<evidence type="ECO:0000256" key="3">
    <source>
        <dbReference type="ARBA" id="ARBA00023002"/>
    </source>
</evidence>
<evidence type="ECO:0000313" key="6">
    <source>
        <dbReference type="EMBL" id="TXC71095.1"/>
    </source>
</evidence>
<feature type="transmembrane region" description="Helical" evidence="4">
    <location>
        <begin position="80"/>
        <end position="102"/>
    </location>
</feature>
<dbReference type="EMBL" id="VOQR01000001">
    <property type="protein sequence ID" value="TXC71095.1"/>
    <property type="molecule type" value="Genomic_DNA"/>
</dbReference>
<comment type="caution">
    <text evidence="6">The sequence shown here is derived from an EMBL/GenBank/DDBJ whole genome shotgun (WGS) entry which is preliminary data.</text>
</comment>
<dbReference type="PANTHER" id="PTHR32303">
    <property type="entry name" value="QUINOPROTEIN ALCOHOL DEHYDROGENASE (CYTOCHROME C)"/>
    <property type="match status" value="1"/>
</dbReference>
<feature type="transmembrane region" description="Helical" evidence="4">
    <location>
        <begin position="108"/>
        <end position="125"/>
    </location>
</feature>
<dbReference type="InterPro" id="IPR011047">
    <property type="entry name" value="Quinoprotein_ADH-like_sf"/>
</dbReference>
<sequence>MIDDERPAVSAGKVGTSRGSPWATLALGMLGLVFLAIGLFMLVGGIRLASLGGSLYFAPAGLGLIIAGGLTMLRRPLGAVLYLVVFAATIVWALVDAGVAFWPLFSRLFAPAVLAVPTLLLLPAFRYRAPRPFPRVALAAAVLVVLGLVATGYAAFQPRMIVAAQDAPAPRPGKAVDGAPAGEWPAWGRTNAGTRYSPLDQITPANVAKLAVAWTYRTGDIPKGGQAHVVTPLQVGGKLYGCTPTSRVFALDAESGRQIWAFDPKATGIRFPRCRGVAYFDATTGGSGEPGLAQTDECAQRILSTTVDARLLAVDARTGRACSNFGIEGQVDLTRDMGLIRSGMLFQTSAPLVARGLVIMGGRINDNQDVDVPSGVIRAFSARTGELVWAWDLGNPAITKRPPEGQTYTRSTPNVWAPPAYDDTLGLLYLPMGNSSPDFWAGRRSPVADAYSSAIVALDIGTGRERWKFNTVHHDVWDYDIPAQPALYDVPNGQGGSTPALLQVTKRGQIFLLDRRNGRPIAPVAERPVPQGAAPGDWLSRTQPYSVGMPSIGTERLSESRMWGATLLDQLLCRIAFRKVRYDGDFTPQTTQGTLQWPGWSGGMNWGSASIAENLGYVIVNDIRVPMINRLVPRADYAAREKAKVKGDIFSPQADTPFGLLQTRFMSPIGVPCQEPPYGTITAIDLATRKIAWSKPLGTVQDTGPLGIATGLQVPIGMPTLGGPITTASGLIFMAGTQDYYLRALDLRSGRELWKGRLPVGGETTPMTYVAPRSGRQFVLISAGGNRSTEIRGDYVIAYALPGR</sequence>
<accession>A0A5C6UGB9</accession>
<keyword evidence="7" id="KW-1185">Reference proteome</keyword>
<evidence type="ECO:0000259" key="5">
    <source>
        <dbReference type="Pfam" id="PF01011"/>
    </source>
</evidence>
<feature type="transmembrane region" description="Helical" evidence="4">
    <location>
        <begin position="137"/>
        <end position="156"/>
    </location>
</feature>
<organism evidence="6 7">
    <name type="scientific">Sphingomonas ginsenosidivorax</name>
    <dbReference type="NCBI Taxonomy" id="862135"/>
    <lineage>
        <taxon>Bacteria</taxon>
        <taxon>Pseudomonadati</taxon>
        <taxon>Pseudomonadota</taxon>
        <taxon>Alphaproteobacteria</taxon>
        <taxon>Sphingomonadales</taxon>
        <taxon>Sphingomonadaceae</taxon>
        <taxon>Sphingomonas</taxon>
    </lineage>
</organism>
<dbReference type="Proteomes" id="UP000321250">
    <property type="component" value="Unassembled WGS sequence"/>
</dbReference>
<dbReference type="GO" id="GO:0048038">
    <property type="term" value="F:quinone binding"/>
    <property type="evidence" value="ECO:0007669"/>
    <property type="project" value="InterPro"/>
</dbReference>